<evidence type="ECO:0000313" key="2">
    <source>
        <dbReference type="EMBL" id="KAB1220429.1"/>
    </source>
</evidence>
<gene>
    <name evidence="2" type="ORF">CJ030_MR3G009889</name>
</gene>
<proteinExistence type="predicted"/>
<protein>
    <recommendedName>
        <fullName evidence="1">Disease resistance protein At4g27190-like leucine-rich repeats domain-containing protein</fullName>
    </recommendedName>
</protein>
<accession>A0A6A1W590</accession>
<dbReference type="EMBL" id="RXIC02000021">
    <property type="protein sequence ID" value="KAB1220429.1"/>
    <property type="molecule type" value="Genomic_DNA"/>
</dbReference>
<keyword evidence="3" id="KW-1185">Reference proteome</keyword>
<dbReference type="InterPro" id="IPR057135">
    <property type="entry name" value="At4g27190-like_LRR"/>
</dbReference>
<name>A0A6A1W590_9ROSI</name>
<dbReference type="Proteomes" id="UP000516437">
    <property type="component" value="Chromosome 3"/>
</dbReference>
<dbReference type="OrthoDB" id="277029at2759"/>
<feature type="domain" description="Disease resistance protein At4g27190-like leucine-rich repeats" evidence="1">
    <location>
        <begin position="39"/>
        <end position="103"/>
    </location>
</feature>
<dbReference type="Pfam" id="PF23247">
    <property type="entry name" value="LRR_RPS2"/>
    <property type="match status" value="1"/>
</dbReference>
<evidence type="ECO:0000313" key="3">
    <source>
        <dbReference type="Proteomes" id="UP000516437"/>
    </source>
</evidence>
<comment type="caution">
    <text evidence="2">The sequence shown here is derived from an EMBL/GenBank/DDBJ whole genome shotgun (WGS) entry which is preliminary data.</text>
</comment>
<sequence>MDSHAKATQPTMNGAEIELYSTNEEDKANHSGSFLGSTSISRKLFSSTIIFWVPNFEHLEVSVCPSLEVLFDLEGLTIKDDHQQIRVLAQLKSLEITSLDALAQDAGGAESDDAELSDYTLMALNYLEREWTETNGGNSLLEALYKALDEVSLILRSECELYPEAFIIPCNAGRKTSIM</sequence>
<dbReference type="AlphaFoldDB" id="A0A6A1W590"/>
<evidence type="ECO:0000259" key="1">
    <source>
        <dbReference type="Pfam" id="PF23247"/>
    </source>
</evidence>
<organism evidence="2 3">
    <name type="scientific">Morella rubra</name>
    <name type="common">Chinese bayberry</name>
    <dbReference type="NCBI Taxonomy" id="262757"/>
    <lineage>
        <taxon>Eukaryota</taxon>
        <taxon>Viridiplantae</taxon>
        <taxon>Streptophyta</taxon>
        <taxon>Embryophyta</taxon>
        <taxon>Tracheophyta</taxon>
        <taxon>Spermatophyta</taxon>
        <taxon>Magnoliopsida</taxon>
        <taxon>eudicotyledons</taxon>
        <taxon>Gunneridae</taxon>
        <taxon>Pentapetalae</taxon>
        <taxon>rosids</taxon>
        <taxon>fabids</taxon>
        <taxon>Fagales</taxon>
        <taxon>Myricaceae</taxon>
        <taxon>Morella</taxon>
    </lineage>
</organism>
<reference evidence="2 3" key="1">
    <citation type="journal article" date="2019" name="Plant Biotechnol. J.">
        <title>The red bayberry genome and genetic basis of sex determination.</title>
        <authorList>
            <person name="Jia H.M."/>
            <person name="Jia H.J."/>
            <person name="Cai Q.L."/>
            <person name="Wang Y."/>
            <person name="Zhao H.B."/>
            <person name="Yang W.F."/>
            <person name="Wang G.Y."/>
            <person name="Li Y.H."/>
            <person name="Zhan D.L."/>
            <person name="Shen Y.T."/>
            <person name="Niu Q.F."/>
            <person name="Chang L."/>
            <person name="Qiu J."/>
            <person name="Zhao L."/>
            <person name="Xie H.B."/>
            <person name="Fu W.Y."/>
            <person name="Jin J."/>
            <person name="Li X.W."/>
            <person name="Jiao Y."/>
            <person name="Zhou C.C."/>
            <person name="Tu T."/>
            <person name="Chai C.Y."/>
            <person name="Gao J.L."/>
            <person name="Fan L.J."/>
            <person name="van de Weg E."/>
            <person name="Wang J.Y."/>
            <person name="Gao Z.S."/>
        </authorList>
    </citation>
    <scope>NUCLEOTIDE SEQUENCE [LARGE SCALE GENOMIC DNA]</scope>
    <source>
        <tissue evidence="2">Leaves</tissue>
    </source>
</reference>